<dbReference type="InterPro" id="IPR011037">
    <property type="entry name" value="Pyrv_Knase-like_insert_dom_sf"/>
</dbReference>
<dbReference type="Gene3D" id="2.40.33.10">
    <property type="entry name" value="PK beta-barrel domain-like"/>
    <property type="match status" value="1"/>
</dbReference>
<dbReference type="UniPathway" id="UPA00109">
    <property type="reaction ID" value="UER00188"/>
</dbReference>
<evidence type="ECO:0000259" key="20">
    <source>
        <dbReference type="Pfam" id="PF00391"/>
    </source>
</evidence>
<sequence>MRKTKIVCTIGPACEKKETLATMIQKGMDVCRLNFSHGDYDEHQVRIDTIKEVFWDTNRLASVLLDTKGPEIRLGNFEGGQINLEQGQEFILTTENIEGNKDKGSVTYQDITQDVKPGDRVLLDDGLVELLVNEVSNTEVKTVVKNNGVIKNKKGVNLPGVKLSLPAMTEKDKSDILFGIKNNVDFIAASFIRKAQDVLEIRRFLEDNNADIPIISKIENKEGVENLNEILDVSDGLMVARGDLGVDIPPEEVPLVQKRMIKRCNQEGKPVITATQMLESMTENPRPTRAEASDVANAIFDGTDAIMLSGETAAGDYPVEAVSTMANIAITTEKEHAQTDSRTDAGTGITESIGFSTCNIAGQLSANAILTSTQSGYTSRMVAKFRPNAPIIAITPKENIVRRLVLTWGVYPVKASPTDSTDEMFQEAIRASLASNYINEGDLVVITAGIPVGVSGTTNLIRVHTVGDIIVSGSGIGKKPVTGRVVKVESNEDFNKISEGDIVVLKGTTKDTVPYLAKAAGLVAEEGGYTSPSAIVGLELGVPVIVGAGGALEKLNDGEEVTIDSLRGFVYRGQATIL</sequence>
<keyword evidence="8 18" id="KW-0808">Transferase</keyword>
<comment type="similarity">
    <text evidence="5 18">Belongs to the pyruvate kinase family.</text>
</comment>
<evidence type="ECO:0000256" key="6">
    <source>
        <dbReference type="ARBA" id="ARBA00012142"/>
    </source>
</evidence>
<evidence type="ECO:0000256" key="12">
    <source>
        <dbReference type="ARBA" id="ARBA00022840"/>
    </source>
</evidence>
<dbReference type="GO" id="GO:0016301">
    <property type="term" value="F:kinase activity"/>
    <property type="evidence" value="ECO:0007669"/>
    <property type="project" value="UniProtKB-KW"/>
</dbReference>
<dbReference type="SUPFAM" id="SSF52009">
    <property type="entry name" value="Phosphohistidine domain"/>
    <property type="match status" value="1"/>
</dbReference>
<dbReference type="InterPro" id="IPR018209">
    <property type="entry name" value="Pyrv_Knase_AS"/>
</dbReference>
<dbReference type="InterPro" id="IPR036918">
    <property type="entry name" value="Pyrv_Knase_C_sf"/>
</dbReference>
<dbReference type="GO" id="GO:0006950">
    <property type="term" value="P:response to stress"/>
    <property type="evidence" value="ECO:0007669"/>
    <property type="project" value="UniProtKB-ARBA"/>
</dbReference>
<evidence type="ECO:0000259" key="19">
    <source>
        <dbReference type="Pfam" id="PF00224"/>
    </source>
</evidence>
<dbReference type="AlphaFoldDB" id="A0A226C267"/>
<keyword evidence="12" id="KW-0067">ATP-binding</keyword>
<comment type="cofactor">
    <cofactor evidence="2">
        <name>K(+)</name>
        <dbReference type="ChEBI" id="CHEBI:29103"/>
    </cofactor>
</comment>
<evidence type="ECO:0000256" key="4">
    <source>
        <dbReference type="ARBA" id="ARBA00006237"/>
    </source>
</evidence>
<dbReference type="PROSITE" id="PS00110">
    <property type="entry name" value="PYRUVATE_KINASE"/>
    <property type="match status" value="1"/>
</dbReference>
<comment type="pathway">
    <text evidence="3 18">Carbohydrate degradation; glycolysis; pyruvate from D-glyceraldehyde 3-phosphate: step 5/5.</text>
</comment>
<keyword evidence="14" id="KW-0630">Potassium</keyword>
<dbReference type="InterPro" id="IPR036637">
    <property type="entry name" value="Phosphohistidine_dom_sf"/>
</dbReference>
<dbReference type="Pfam" id="PF00391">
    <property type="entry name" value="PEP-utilizers"/>
    <property type="match status" value="1"/>
</dbReference>
<keyword evidence="9" id="KW-0479">Metal-binding</keyword>
<keyword evidence="16 22" id="KW-0670">Pyruvate</keyword>
<evidence type="ECO:0000256" key="14">
    <source>
        <dbReference type="ARBA" id="ARBA00022958"/>
    </source>
</evidence>
<dbReference type="Gene3D" id="3.20.20.60">
    <property type="entry name" value="Phosphoenolpyruvate-binding domains"/>
    <property type="match status" value="1"/>
</dbReference>
<comment type="cofactor">
    <cofactor evidence="1">
        <name>Mg(2+)</name>
        <dbReference type="ChEBI" id="CHEBI:18420"/>
    </cofactor>
</comment>
<evidence type="ECO:0000313" key="23">
    <source>
        <dbReference type="Proteomes" id="UP000214588"/>
    </source>
</evidence>
<evidence type="ECO:0000256" key="5">
    <source>
        <dbReference type="ARBA" id="ARBA00008663"/>
    </source>
</evidence>
<dbReference type="EMBL" id="NIQC01000002">
    <property type="protein sequence ID" value="OWZ84694.1"/>
    <property type="molecule type" value="Genomic_DNA"/>
</dbReference>
<dbReference type="NCBIfam" id="TIGR01064">
    <property type="entry name" value="pyruv_kin"/>
    <property type="match status" value="1"/>
</dbReference>
<proteinExistence type="inferred from homology"/>
<evidence type="ECO:0000256" key="1">
    <source>
        <dbReference type="ARBA" id="ARBA00001946"/>
    </source>
</evidence>
<dbReference type="GO" id="GO:0030955">
    <property type="term" value="F:potassium ion binding"/>
    <property type="evidence" value="ECO:0007669"/>
    <property type="project" value="UniProtKB-UniRule"/>
</dbReference>
<dbReference type="InterPro" id="IPR040442">
    <property type="entry name" value="Pyrv_kinase-like_dom_sf"/>
</dbReference>
<dbReference type="SUPFAM" id="SSF52935">
    <property type="entry name" value="PK C-terminal domain-like"/>
    <property type="match status" value="1"/>
</dbReference>
<accession>A0A226C267</accession>
<evidence type="ECO:0000256" key="15">
    <source>
        <dbReference type="ARBA" id="ARBA00023152"/>
    </source>
</evidence>
<feature type="domain" description="Pyruvate kinase barrel" evidence="19">
    <location>
        <begin position="1"/>
        <end position="322"/>
    </location>
</feature>
<gene>
    <name evidence="22" type="primary">pyk</name>
    <name evidence="22" type="ORF">CDO51_01320</name>
</gene>
<comment type="catalytic activity">
    <reaction evidence="18">
        <text>pyruvate + ATP = phosphoenolpyruvate + ADP + H(+)</text>
        <dbReference type="Rhea" id="RHEA:18157"/>
        <dbReference type="ChEBI" id="CHEBI:15361"/>
        <dbReference type="ChEBI" id="CHEBI:15378"/>
        <dbReference type="ChEBI" id="CHEBI:30616"/>
        <dbReference type="ChEBI" id="CHEBI:58702"/>
        <dbReference type="ChEBI" id="CHEBI:456216"/>
        <dbReference type="EC" id="2.7.1.40"/>
    </reaction>
</comment>
<dbReference type="Gene3D" id="3.50.30.10">
    <property type="entry name" value="Phosphohistidine domain"/>
    <property type="match status" value="1"/>
</dbReference>
<evidence type="ECO:0000256" key="3">
    <source>
        <dbReference type="ARBA" id="ARBA00004997"/>
    </source>
</evidence>
<feature type="domain" description="Pyruvate kinase C-terminal" evidence="21">
    <location>
        <begin position="351"/>
        <end position="464"/>
    </location>
</feature>
<dbReference type="Proteomes" id="UP000214588">
    <property type="component" value="Unassembled WGS sequence"/>
</dbReference>
<name>A0A226C267_9FIRM</name>
<dbReference type="InterPro" id="IPR008279">
    <property type="entry name" value="PEP-util_enz_mobile_dom"/>
</dbReference>
<dbReference type="RefSeq" id="WP_089022498.1">
    <property type="nucleotide sequence ID" value="NZ_NIQC01000002.1"/>
</dbReference>
<dbReference type="PRINTS" id="PR01050">
    <property type="entry name" value="PYRUVTKNASE"/>
</dbReference>
<dbReference type="Gene3D" id="3.40.1380.20">
    <property type="entry name" value="Pyruvate kinase, C-terminal domain"/>
    <property type="match status" value="1"/>
</dbReference>
<reference evidence="22 23" key="1">
    <citation type="submission" date="2017-06" db="EMBL/GenBank/DDBJ databases">
        <title>Draft Genome Sequence of Natranaerobius trueperi halophilic, alkalithermophilic bacteria from soda lakes.</title>
        <authorList>
            <person name="Zhao B."/>
        </authorList>
    </citation>
    <scope>NUCLEOTIDE SEQUENCE [LARGE SCALE GENOMIC DNA]</scope>
    <source>
        <strain evidence="22 23">DSM 18760</strain>
    </source>
</reference>
<keyword evidence="15 18" id="KW-0324">Glycolysis</keyword>
<feature type="domain" description="PEP-utilising enzyme mobile" evidence="20">
    <location>
        <begin position="498"/>
        <end position="568"/>
    </location>
</feature>
<evidence type="ECO:0000256" key="16">
    <source>
        <dbReference type="ARBA" id="ARBA00023317"/>
    </source>
</evidence>
<comment type="caution">
    <text evidence="22">The sequence shown here is derived from an EMBL/GenBank/DDBJ whole genome shotgun (WGS) entry which is preliminary data.</text>
</comment>
<dbReference type="InterPro" id="IPR015806">
    <property type="entry name" value="Pyrv_Knase_insert_dom_sf"/>
</dbReference>
<dbReference type="InterPro" id="IPR015795">
    <property type="entry name" value="Pyrv_Knase_C"/>
</dbReference>
<evidence type="ECO:0000313" key="22">
    <source>
        <dbReference type="EMBL" id="OWZ84694.1"/>
    </source>
</evidence>
<dbReference type="EC" id="2.7.1.40" evidence="6 17"/>
<evidence type="ECO:0000256" key="2">
    <source>
        <dbReference type="ARBA" id="ARBA00001958"/>
    </source>
</evidence>
<evidence type="ECO:0000256" key="10">
    <source>
        <dbReference type="ARBA" id="ARBA00022741"/>
    </source>
</evidence>
<dbReference type="GO" id="GO:0000287">
    <property type="term" value="F:magnesium ion binding"/>
    <property type="evidence" value="ECO:0007669"/>
    <property type="project" value="UniProtKB-UniRule"/>
</dbReference>
<evidence type="ECO:0000256" key="17">
    <source>
        <dbReference type="NCBIfam" id="TIGR01064"/>
    </source>
</evidence>
<dbReference type="InterPro" id="IPR015793">
    <property type="entry name" value="Pyrv_Knase_brl"/>
</dbReference>
<dbReference type="GO" id="GO:0004743">
    <property type="term" value="F:pyruvate kinase activity"/>
    <property type="evidence" value="ECO:0007669"/>
    <property type="project" value="UniProtKB-UniRule"/>
</dbReference>
<dbReference type="SUPFAM" id="SSF51621">
    <property type="entry name" value="Phosphoenolpyruvate/pyruvate domain"/>
    <property type="match status" value="1"/>
</dbReference>
<evidence type="ECO:0000256" key="13">
    <source>
        <dbReference type="ARBA" id="ARBA00022842"/>
    </source>
</evidence>
<evidence type="ECO:0000256" key="8">
    <source>
        <dbReference type="ARBA" id="ARBA00022679"/>
    </source>
</evidence>
<evidence type="ECO:0000256" key="9">
    <source>
        <dbReference type="ARBA" id="ARBA00022723"/>
    </source>
</evidence>
<keyword evidence="11 18" id="KW-0418">Kinase</keyword>
<dbReference type="NCBIfam" id="NF004978">
    <property type="entry name" value="PRK06354.1"/>
    <property type="match status" value="1"/>
</dbReference>
<keyword evidence="13 18" id="KW-0460">Magnesium</keyword>
<dbReference type="Pfam" id="PF02887">
    <property type="entry name" value="PK_C"/>
    <property type="match status" value="1"/>
</dbReference>
<dbReference type="NCBIfam" id="NF004491">
    <property type="entry name" value="PRK05826.1"/>
    <property type="match status" value="1"/>
</dbReference>
<dbReference type="InterPro" id="IPR015813">
    <property type="entry name" value="Pyrv/PenolPyrv_kinase-like_dom"/>
</dbReference>
<evidence type="ECO:0000256" key="18">
    <source>
        <dbReference type="RuleBase" id="RU000504"/>
    </source>
</evidence>
<dbReference type="OrthoDB" id="9812123at2"/>
<keyword evidence="23" id="KW-1185">Reference proteome</keyword>
<dbReference type="PANTHER" id="PTHR11817">
    <property type="entry name" value="PYRUVATE KINASE"/>
    <property type="match status" value="1"/>
</dbReference>
<dbReference type="FunFam" id="2.40.33.10:FF:000001">
    <property type="entry name" value="Pyruvate kinase"/>
    <property type="match status" value="1"/>
</dbReference>
<evidence type="ECO:0000259" key="21">
    <source>
        <dbReference type="Pfam" id="PF02887"/>
    </source>
</evidence>
<keyword evidence="10" id="KW-0547">Nucleotide-binding</keyword>
<organism evidence="22 23">
    <name type="scientific">Natranaerobius trueperi</name>
    <dbReference type="NCBI Taxonomy" id="759412"/>
    <lineage>
        <taxon>Bacteria</taxon>
        <taxon>Bacillati</taxon>
        <taxon>Bacillota</taxon>
        <taxon>Clostridia</taxon>
        <taxon>Natranaerobiales</taxon>
        <taxon>Natranaerobiaceae</taxon>
        <taxon>Natranaerobius</taxon>
    </lineage>
</organism>
<evidence type="ECO:0000256" key="11">
    <source>
        <dbReference type="ARBA" id="ARBA00022777"/>
    </source>
</evidence>
<evidence type="ECO:0000256" key="7">
    <source>
        <dbReference type="ARBA" id="ARBA00018587"/>
    </source>
</evidence>
<dbReference type="FunFam" id="3.20.20.60:FF:000001">
    <property type="entry name" value="Pyruvate kinase"/>
    <property type="match status" value="1"/>
</dbReference>
<comment type="similarity">
    <text evidence="4">In the C-terminal section; belongs to the PEP-utilizing enzyme family.</text>
</comment>
<dbReference type="GO" id="GO:0005524">
    <property type="term" value="F:ATP binding"/>
    <property type="evidence" value="ECO:0007669"/>
    <property type="project" value="UniProtKB-KW"/>
</dbReference>
<protein>
    <recommendedName>
        <fullName evidence="7 17">Pyruvate kinase</fullName>
        <ecNumber evidence="6 17">2.7.1.40</ecNumber>
    </recommendedName>
</protein>
<dbReference type="Pfam" id="PF00224">
    <property type="entry name" value="PK"/>
    <property type="match status" value="1"/>
</dbReference>
<dbReference type="SUPFAM" id="SSF50800">
    <property type="entry name" value="PK beta-barrel domain-like"/>
    <property type="match status" value="1"/>
</dbReference>
<dbReference type="InterPro" id="IPR001697">
    <property type="entry name" value="Pyr_Knase"/>
</dbReference>